<evidence type="ECO:0000259" key="6">
    <source>
        <dbReference type="Pfam" id="PF06803"/>
    </source>
</evidence>
<protein>
    <submittedName>
        <fullName evidence="7">Uncharacterized membrane protein YkvA (DUF1232 family)</fullName>
    </submittedName>
</protein>
<keyword evidence="2 5" id="KW-0812">Transmembrane</keyword>
<evidence type="ECO:0000256" key="2">
    <source>
        <dbReference type="ARBA" id="ARBA00022692"/>
    </source>
</evidence>
<dbReference type="Pfam" id="PF06803">
    <property type="entry name" value="DUF1232"/>
    <property type="match status" value="1"/>
</dbReference>
<name>A0A840SA38_9BURK</name>
<comment type="caution">
    <text evidence="7">The sequence shown here is derived from an EMBL/GenBank/DDBJ whole genome shotgun (WGS) entry which is preliminary data.</text>
</comment>
<accession>A0A840SA38</accession>
<keyword evidence="3 5" id="KW-1133">Transmembrane helix</keyword>
<dbReference type="AlphaFoldDB" id="A0A840SA38"/>
<evidence type="ECO:0000256" key="4">
    <source>
        <dbReference type="ARBA" id="ARBA00023136"/>
    </source>
</evidence>
<dbReference type="OrthoDB" id="9804184at2"/>
<keyword evidence="8" id="KW-1185">Reference proteome</keyword>
<keyword evidence="4 5" id="KW-0472">Membrane</keyword>
<reference evidence="7 8" key="1">
    <citation type="submission" date="2020-08" db="EMBL/GenBank/DDBJ databases">
        <title>Genomic Encyclopedia of Type Strains, Phase IV (KMG-IV): sequencing the most valuable type-strain genomes for metagenomic binning, comparative biology and taxonomic classification.</title>
        <authorList>
            <person name="Goeker M."/>
        </authorList>
    </citation>
    <scope>NUCLEOTIDE SEQUENCE [LARGE SCALE GENOMIC DNA]</scope>
    <source>
        <strain evidence="7 8">DSM 23958</strain>
    </source>
</reference>
<dbReference type="InterPro" id="IPR010652">
    <property type="entry name" value="DUF1232"/>
</dbReference>
<proteinExistence type="predicted"/>
<dbReference type="RefSeq" id="WP_138858198.1">
    <property type="nucleotide sequence ID" value="NZ_CP040709.1"/>
</dbReference>
<feature type="transmembrane region" description="Helical" evidence="5">
    <location>
        <begin position="108"/>
        <end position="134"/>
    </location>
</feature>
<evidence type="ECO:0000313" key="8">
    <source>
        <dbReference type="Proteomes" id="UP000554837"/>
    </source>
</evidence>
<dbReference type="Proteomes" id="UP000554837">
    <property type="component" value="Unassembled WGS sequence"/>
</dbReference>
<feature type="domain" description="DUF1232" evidence="6">
    <location>
        <begin position="34"/>
        <end position="69"/>
    </location>
</feature>
<evidence type="ECO:0000256" key="3">
    <source>
        <dbReference type="ARBA" id="ARBA00022989"/>
    </source>
</evidence>
<sequence length="140" mass="15919">MRWRGLKAWAARLSDEVLVMGHAVRDPEMPRGLRWLALALLAYALSPIDLIPDFIPVLGWLDDLLILPLGFAYIRRRLPPAVLARASERARTQDWPALRRLQGLRRALIWGILIVGLSLLLGLAFLGGLALWLWRQFNPI</sequence>
<gene>
    <name evidence="7" type="ORF">HNQ51_002588</name>
</gene>
<evidence type="ECO:0000256" key="1">
    <source>
        <dbReference type="ARBA" id="ARBA00004127"/>
    </source>
</evidence>
<dbReference type="GO" id="GO:0012505">
    <property type="term" value="C:endomembrane system"/>
    <property type="evidence" value="ECO:0007669"/>
    <property type="project" value="UniProtKB-SubCell"/>
</dbReference>
<evidence type="ECO:0000256" key="5">
    <source>
        <dbReference type="SAM" id="Phobius"/>
    </source>
</evidence>
<comment type="subcellular location">
    <subcellularLocation>
        <location evidence="1">Endomembrane system</location>
        <topology evidence="1">Multi-pass membrane protein</topology>
    </subcellularLocation>
</comment>
<dbReference type="EMBL" id="JACHHO010000003">
    <property type="protein sequence ID" value="MBB5205269.1"/>
    <property type="molecule type" value="Genomic_DNA"/>
</dbReference>
<evidence type="ECO:0000313" key="7">
    <source>
        <dbReference type="EMBL" id="MBB5205269.1"/>
    </source>
</evidence>
<organism evidence="7 8">
    <name type="scientific">Inhella inkyongensis</name>
    <dbReference type="NCBI Taxonomy" id="392593"/>
    <lineage>
        <taxon>Bacteria</taxon>
        <taxon>Pseudomonadati</taxon>
        <taxon>Pseudomonadota</taxon>
        <taxon>Betaproteobacteria</taxon>
        <taxon>Burkholderiales</taxon>
        <taxon>Sphaerotilaceae</taxon>
        <taxon>Inhella</taxon>
    </lineage>
</organism>